<feature type="non-terminal residue" evidence="2">
    <location>
        <position position="1"/>
    </location>
</feature>
<keyword evidence="1" id="KW-0175">Coiled coil</keyword>
<protein>
    <submittedName>
        <fullName evidence="2">HAUS8 protein</fullName>
    </submittedName>
</protein>
<gene>
    <name evidence="2" type="primary">Haus8</name>
    <name evidence="2" type="ORF">CRYSOU_R06458</name>
</gene>
<dbReference type="OrthoDB" id="10050218at2759"/>
<dbReference type="AlphaFoldDB" id="A0A7K4KX48"/>
<dbReference type="EMBL" id="VWPX01018709">
    <property type="protein sequence ID" value="NWI20256.1"/>
    <property type="molecule type" value="Genomic_DNA"/>
</dbReference>
<organism evidence="2 3">
    <name type="scientific">Crypturellus soui</name>
    <dbReference type="NCBI Taxonomy" id="458187"/>
    <lineage>
        <taxon>Eukaryota</taxon>
        <taxon>Metazoa</taxon>
        <taxon>Chordata</taxon>
        <taxon>Craniata</taxon>
        <taxon>Vertebrata</taxon>
        <taxon>Euteleostomi</taxon>
        <taxon>Archelosauria</taxon>
        <taxon>Archosauria</taxon>
        <taxon>Dinosauria</taxon>
        <taxon>Saurischia</taxon>
        <taxon>Theropoda</taxon>
        <taxon>Coelurosauria</taxon>
        <taxon>Aves</taxon>
        <taxon>Palaeognathae</taxon>
        <taxon>Tinamiformes</taxon>
        <taxon>Tinamidae</taxon>
        <taxon>Crypturellus</taxon>
    </lineage>
</organism>
<reference evidence="2 3" key="1">
    <citation type="submission" date="2019-09" db="EMBL/GenBank/DDBJ databases">
        <title>Bird 10,000 Genomes (B10K) Project - Family phase.</title>
        <authorList>
            <person name="Zhang G."/>
        </authorList>
    </citation>
    <scope>NUCLEOTIDE SEQUENCE [LARGE SCALE GENOMIC DNA]</scope>
    <source>
        <strain evidence="2">B10K-MSB-42743</strain>
        <tissue evidence="2">Heart</tissue>
    </source>
</reference>
<dbReference type="Proteomes" id="UP000545332">
    <property type="component" value="Unassembled WGS sequence"/>
</dbReference>
<proteinExistence type="predicted"/>
<evidence type="ECO:0000313" key="2">
    <source>
        <dbReference type="EMBL" id="NWI20256.1"/>
    </source>
</evidence>
<name>A0A7K4KX48_9AVES</name>
<keyword evidence="3" id="KW-1185">Reference proteome</keyword>
<evidence type="ECO:0000313" key="3">
    <source>
        <dbReference type="Proteomes" id="UP000545332"/>
    </source>
</evidence>
<evidence type="ECO:0000256" key="1">
    <source>
        <dbReference type="SAM" id="Coils"/>
    </source>
</evidence>
<sequence length="186" mass="21760">ERNVAQLEEEAEENLLMLCEEKEMLQEELCELKRELQLEEQEQALEEVLDKQIELLTPLVTVCEKFKEQYKIFATSLDATRHELPVKNIHIEGDALTYLDKLQKHLTVTQELLAEVAPACAEENVEACADLKEFKKVFEELDNELQRGYTKVQNLSFEVSKEVSLHNQRICEETYGLDAVKHWYFK</sequence>
<feature type="non-terminal residue" evidence="2">
    <location>
        <position position="186"/>
    </location>
</feature>
<feature type="coiled-coil region" evidence="1">
    <location>
        <begin position="8"/>
        <end position="42"/>
    </location>
</feature>
<accession>A0A7K4KX48</accession>
<comment type="caution">
    <text evidence="2">The sequence shown here is derived from an EMBL/GenBank/DDBJ whole genome shotgun (WGS) entry which is preliminary data.</text>
</comment>